<dbReference type="Gene3D" id="3.40.50.1820">
    <property type="entry name" value="alpha/beta hydrolase"/>
    <property type="match status" value="1"/>
</dbReference>
<dbReference type="Proteomes" id="UP000199542">
    <property type="component" value="Unassembled WGS sequence"/>
</dbReference>
<dbReference type="EMBL" id="FMTM01000011">
    <property type="protein sequence ID" value="SCW82856.1"/>
    <property type="molecule type" value="Genomic_DNA"/>
</dbReference>
<dbReference type="PANTHER" id="PTHR13136:SF11">
    <property type="entry name" value="TESTIS-EXPRESSED PROTEIN 30"/>
    <property type="match status" value="1"/>
</dbReference>
<name>A0A1G4TN84_9HYPH</name>
<evidence type="ECO:0000313" key="3">
    <source>
        <dbReference type="Proteomes" id="UP000199542"/>
    </source>
</evidence>
<proteinExistence type="predicted"/>
<evidence type="ECO:0000313" key="2">
    <source>
        <dbReference type="EMBL" id="SCW82856.1"/>
    </source>
</evidence>
<keyword evidence="2" id="KW-0378">Hydrolase</keyword>
<dbReference type="Pfam" id="PF20408">
    <property type="entry name" value="Abhydrolase_11"/>
    <property type="match status" value="1"/>
</dbReference>
<dbReference type="PANTHER" id="PTHR13136">
    <property type="entry name" value="TESTIS DEVELOPMENT PROTEIN PRTD"/>
    <property type="match status" value="1"/>
</dbReference>
<reference evidence="2 3" key="1">
    <citation type="submission" date="2016-10" db="EMBL/GenBank/DDBJ databases">
        <authorList>
            <person name="de Groot N.N."/>
        </authorList>
    </citation>
    <scope>NUCLEOTIDE SEQUENCE [LARGE SCALE GENOMIC DNA]</scope>
    <source>
        <strain evidence="2 3">CGMCC 1.3401</strain>
    </source>
</reference>
<evidence type="ECO:0000259" key="1">
    <source>
        <dbReference type="Pfam" id="PF20408"/>
    </source>
</evidence>
<dbReference type="AlphaFoldDB" id="A0A1G4TN84"/>
<accession>A0A1G4TN84</accession>
<dbReference type="InterPro" id="IPR026555">
    <property type="entry name" value="NSL3/Tex30"/>
</dbReference>
<feature type="domain" description="KANL3/Tex30 alpha/beta hydrolase-like" evidence="1">
    <location>
        <begin position="121"/>
        <end position="314"/>
    </location>
</feature>
<protein>
    <submittedName>
        <fullName evidence="2">Predicted hydrolase of the alpha/beta-hydrolase fold</fullName>
    </submittedName>
</protein>
<dbReference type="GO" id="GO:0016787">
    <property type="term" value="F:hydrolase activity"/>
    <property type="evidence" value="ECO:0007669"/>
    <property type="project" value="UniProtKB-KW"/>
</dbReference>
<gene>
    <name evidence="2" type="ORF">SAMN02927900_05399</name>
</gene>
<dbReference type="InterPro" id="IPR029058">
    <property type="entry name" value="AB_hydrolase_fold"/>
</dbReference>
<organism evidence="2 3">
    <name type="scientific">Rhizobium mongolense subsp. loessense</name>
    <dbReference type="NCBI Taxonomy" id="158890"/>
    <lineage>
        <taxon>Bacteria</taxon>
        <taxon>Pseudomonadati</taxon>
        <taxon>Pseudomonadota</taxon>
        <taxon>Alphaproteobacteria</taxon>
        <taxon>Hyphomicrobiales</taxon>
        <taxon>Rhizobiaceae</taxon>
        <taxon>Rhizobium/Agrobacterium group</taxon>
        <taxon>Rhizobium</taxon>
    </lineage>
</organism>
<dbReference type="SUPFAM" id="SSF53474">
    <property type="entry name" value="alpha/beta-Hydrolases"/>
    <property type="match status" value="1"/>
</dbReference>
<sequence>MSCSNAPLPIFSNILICGAIPAEVNGELTALANLFNLEASPVTGLRETGVNPPLADNYRGSRYLKRRRQGSPAHRAGSQIARGNPSAALICHQCADKGWTTSYELRMQNDFLINGPDDAEFTVLLAHGAGGAMDSPSMTAAAEALAAIGLRVARFEFAYMAARRTSEGRKPPPRADKLIAEYGAAIERLGVRSPLIIGGKSMGGRVASMIADDLFAKGKIAGLICLGYPFHPPGKPEELRTKHLETLMTPALIVQGTRDVFGTRQEVQSYKMSNKIELVWLEDGDHDLTPRKKISGFSLADHLASMAEAVKTWASSLAP</sequence>
<dbReference type="InterPro" id="IPR046879">
    <property type="entry name" value="KANL3/Tex30_Abhydrolase"/>
</dbReference>